<comment type="caution">
    <text evidence="1">The sequence shown here is derived from an EMBL/GenBank/DDBJ whole genome shotgun (WGS) entry which is preliminary data.</text>
</comment>
<proteinExistence type="predicted"/>
<dbReference type="EMBL" id="JAWHQM010000002">
    <property type="protein sequence ID" value="KAK5625009.1"/>
    <property type="molecule type" value="Genomic_DNA"/>
</dbReference>
<gene>
    <name evidence="1" type="ORF">RRF57_000725</name>
</gene>
<dbReference type="AlphaFoldDB" id="A0AAN7UP56"/>
<reference evidence="1 2" key="1">
    <citation type="submission" date="2023-10" db="EMBL/GenBank/DDBJ databases">
        <title>Draft genome sequence of Xylaria bambusicola isolate GMP-LS, the root and basal stem rot pathogen of sugarcane in Indonesia.</title>
        <authorList>
            <person name="Selvaraj P."/>
            <person name="Muralishankar V."/>
            <person name="Muruganantham S."/>
            <person name="Sp S."/>
            <person name="Haryani S."/>
            <person name="Lau K.J.X."/>
            <person name="Naqvi N.I."/>
        </authorList>
    </citation>
    <scope>NUCLEOTIDE SEQUENCE [LARGE SCALE GENOMIC DNA]</scope>
    <source>
        <strain evidence="1">GMP-LS</strain>
    </source>
</reference>
<evidence type="ECO:0000313" key="2">
    <source>
        <dbReference type="Proteomes" id="UP001305414"/>
    </source>
</evidence>
<organism evidence="1 2">
    <name type="scientific">Xylaria bambusicola</name>
    <dbReference type="NCBI Taxonomy" id="326684"/>
    <lineage>
        <taxon>Eukaryota</taxon>
        <taxon>Fungi</taxon>
        <taxon>Dikarya</taxon>
        <taxon>Ascomycota</taxon>
        <taxon>Pezizomycotina</taxon>
        <taxon>Sordariomycetes</taxon>
        <taxon>Xylariomycetidae</taxon>
        <taxon>Xylariales</taxon>
        <taxon>Xylariaceae</taxon>
        <taxon>Xylaria</taxon>
    </lineage>
</organism>
<keyword evidence="2" id="KW-1185">Reference proteome</keyword>
<name>A0AAN7UP56_9PEZI</name>
<dbReference type="Proteomes" id="UP001305414">
    <property type="component" value="Unassembled WGS sequence"/>
</dbReference>
<protein>
    <submittedName>
        <fullName evidence="1">Uncharacterized protein</fullName>
    </submittedName>
</protein>
<sequence>MLPETGPLAAPSYTTCRADNRAMLARNLDKKQDKRQCELHDEIYPLKLIRALNRVSDDLPPGWGKRSVFGVVHTNSLAGSHPTVEIISTYSTIQAANNRVLDFWDQKYGTRMFTDATSSLVANATAIVIPDDVEETARYSQPTSEQKMKYRSVGGVPANKSYWTIKNQCLSLKHRSDTGEARVYATISHVRDQGIHV</sequence>
<evidence type="ECO:0000313" key="1">
    <source>
        <dbReference type="EMBL" id="KAK5625009.1"/>
    </source>
</evidence>
<accession>A0AAN7UP56</accession>